<sequence length="749" mass="85003">MSRGVTRIFCPRITLPPSPAIEETEPAPKENSIDDPTGSENEAMTWQQKTDFSQPKGKRKPGRVQWTPFDLEAEAAAQTIAAQADNSWAAQRAEFSSTVEQPRQKARGKAATPTFTHSTTPLTSAKSLLSETPNSSNAHKTSKQTRKRSRNKSKSKDNNMSTHPKGKEYIPPHLRKHNSASGKEYVPPHLRNRNSGNGTPAMSPKSKLSTTTKLHSSPIGAHQHQDAPPSPPTTPQEPEQHREVVYDAWDFSKPSPPPAVKKNLGNPRWPRGPQPYKKTVWPKARDMKYVPHSSDDDGGVETKSNSNGDPDYDIKKLLDWNGDWLPAPESWSARKGHEDRHFGQHIEQWMNNHSPECIKPIYFPQPTFNGHAKTTRISDKNHTEYVLDEGQVCKELAPHYWLEARVGDETLRDAWKRICASDLEPIDEGDLAEHLPWWERYEDIVYTEDGQENPSPFINPLEVPEARIDFADSSHPVEEWQLASAEAKLQARKRRMDDKQRKMLARRNRPAPATAQLAPPMEDRRLRPKTNMYIRPVQPADVRGITEIYNWYVENSIHAIEFDGRTEAQMGQRISDITSAGLPYLVAIDRGNRSRLTNEYVNEKIVGFIKLEDYCGQSTLFRYTFDMELFVHPGFLNKGIGKCLMDRILEMADTSYYARGGYEYINNFEYLKAGPSRVIKTILINVHHENGGDSMENGWQSKFLSTFKFNRSGRLPKVGYKNDKVVDVSIYAHHTREDINASGRPTVAG</sequence>
<evidence type="ECO:0000313" key="3">
    <source>
        <dbReference type="Proteomes" id="UP000472372"/>
    </source>
</evidence>
<dbReference type="InterPro" id="IPR000182">
    <property type="entry name" value="GNAT_dom"/>
</dbReference>
<feature type="compositionally biased region" description="Basic and acidic residues" evidence="1">
    <location>
        <begin position="283"/>
        <end position="295"/>
    </location>
</feature>
<accession>A0A6S6VZ78</accession>
<feature type="compositionally biased region" description="Polar residues" evidence="1">
    <location>
        <begin position="85"/>
        <end position="101"/>
    </location>
</feature>
<name>A0A6S6VZ78_9PLEO</name>
<feature type="compositionally biased region" description="Basic residues" evidence="1">
    <location>
        <begin position="140"/>
        <end position="153"/>
    </location>
</feature>
<dbReference type="Gene3D" id="3.40.630.30">
    <property type="match status" value="1"/>
</dbReference>
<dbReference type="SUPFAM" id="SSF55729">
    <property type="entry name" value="Acyl-CoA N-acyltransferases (Nat)"/>
    <property type="match status" value="1"/>
</dbReference>
<dbReference type="AlphaFoldDB" id="A0A6S6VZ78"/>
<gene>
    <name evidence="2" type="ORF">PTTW11_04502</name>
</gene>
<dbReference type="GO" id="GO:0016747">
    <property type="term" value="F:acyltransferase activity, transferring groups other than amino-acyl groups"/>
    <property type="evidence" value="ECO:0007669"/>
    <property type="project" value="InterPro"/>
</dbReference>
<evidence type="ECO:0000313" key="2">
    <source>
        <dbReference type="EMBL" id="CAE7030388.1"/>
    </source>
</evidence>
<dbReference type="PROSITE" id="PS51186">
    <property type="entry name" value="GNAT"/>
    <property type="match status" value="1"/>
</dbReference>
<dbReference type="EMBL" id="HG992980">
    <property type="protein sequence ID" value="CAE7030388.1"/>
    <property type="molecule type" value="Genomic_DNA"/>
</dbReference>
<feature type="compositionally biased region" description="Polar residues" evidence="1">
    <location>
        <begin position="126"/>
        <end position="139"/>
    </location>
</feature>
<dbReference type="CDD" id="cd04301">
    <property type="entry name" value="NAT_SF"/>
    <property type="match status" value="1"/>
</dbReference>
<evidence type="ECO:0000256" key="1">
    <source>
        <dbReference type="SAM" id="MobiDB-lite"/>
    </source>
</evidence>
<feature type="region of interest" description="Disordered" evidence="1">
    <location>
        <begin position="82"/>
        <end position="310"/>
    </location>
</feature>
<feature type="compositionally biased region" description="Low complexity" evidence="1">
    <location>
        <begin position="110"/>
        <end position="125"/>
    </location>
</feature>
<organism evidence="2 3">
    <name type="scientific">Pyrenophora teres f. teres</name>
    <dbReference type="NCBI Taxonomy" id="97479"/>
    <lineage>
        <taxon>Eukaryota</taxon>
        <taxon>Fungi</taxon>
        <taxon>Dikarya</taxon>
        <taxon>Ascomycota</taxon>
        <taxon>Pezizomycotina</taxon>
        <taxon>Dothideomycetes</taxon>
        <taxon>Pleosporomycetidae</taxon>
        <taxon>Pleosporales</taxon>
        <taxon>Pleosporineae</taxon>
        <taxon>Pleosporaceae</taxon>
        <taxon>Pyrenophora</taxon>
    </lineage>
</organism>
<reference evidence="2" key="1">
    <citation type="submission" date="2021-02" db="EMBL/GenBank/DDBJ databases">
        <authorList>
            <person name="Syme A R."/>
            <person name="Syme A R."/>
            <person name="Moolhuijzen P."/>
        </authorList>
    </citation>
    <scope>NUCLEOTIDE SEQUENCE</scope>
    <source>
        <strain evidence="2">W1-1</strain>
    </source>
</reference>
<feature type="compositionally biased region" description="Low complexity" evidence="1">
    <location>
        <begin position="203"/>
        <end position="218"/>
    </location>
</feature>
<proteinExistence type="predicted"/>
<dbReference type="InterPro" id="IPR016181">
    <property type="entry name" value="Acyl_CoA_acyltransferase"/>
</dbReference>
<feature type="region of interest" description="Disordered" evidence="1">
    <location>
        <begin position="1"/>
        <end position="68"/>
    </location>
</feature>
<feature type="compositionally biased region" description="Polar residues" evidence="1">
    <location>
        <begin position="38"/>
        <end position="53"/>
    </location>
</feature>
<dbReference type="Proteomes" id="UP000472372">
    <property type="component" value="Chromosome 4"/>
</dbReference>
<protein>
    <submittedName>
        <fullName evidence="2">Acetyltransf 7 multi-domain protein</fullName>
    </submittedName>
</protein>